<feature type="transmembrane region" description="Helical" evidence="1">
    <location>
        <begin position="53"/>
        <end position="73"/>
    </location>
</feature>
<evidence type="ECO:0000256" key="1">
    <source>
        <dbReference type="SAM" id="Phobius"/>
    </source>
</evidence>
<evidence type="ECO:0000313" key="3">
    <source>
        <dbReference type="Proteomes" id="UP000198688"/>
    </source>
</evidence>
<keyword evidence="3" id="KW-1185">Reference proteome</keyword>
<gene>
    <name evidence="2" type="ORF">SAMN04489716_8784</name>
</gene>
<dbReference type="RefSeq" id="WP_092555016.1">
    <property type="nucleotide sequence ID" value="NZ_BOMJ01000002.1"/>
</dbReference>
<keyword evidence="1" id="KW-0812">Transmembrane</keyword>
<proteinExistence type="predicted"/>
<dbReference type="InterPro" id="IPR025329">
    <property type="entry name" value="DUF4235"/>
</dbReference>
<dbReference type="STRING" id="113562.SAMN04489716_8784"/>
<dbReference type="Pfam" id="PF14019">
    <property type="entry name" value="DUF4235"/>
    <property type="match status" value="1"/>
</dbReference>
<reference evidence="2 3" key="1">
    <citation type="submission" date="2016-10" db="EMBL/GenBank/DDBJ databases">
        <authorList>
            <person name="de Groot N.N."/>
        </authorList>
    </citation>
    <scope>NUCLEOTIDE SEQUENCE [LARGE SCALE GENOMIC DNA]</scope>
    <source>
        <strain evidence="2 3">DSM 43941</strain>
    </source>
</reference>
<dbReference type="EMBL" id="LT629758">
    <property type="protein sequence ID" value="SDT79432.1"/>
    <property type="molecule type" value="Genomic_DNA"/>
</dbReference>
<evidence type="ECO:0008006" key="4">
    <source>
        <dbReference type="Google" id="ProtNLM"/>
    </source>
</evidence>
<evidence type="ECO:0000313" key="2">
    <source>
        <dbReference type="EMBL" id="SDT79432.1"/>
    </source>
</evidence>
<keyword evidence="1" id="KW-1133">Transmembrane helix</keyword>
<organism evidence="2 3">
    <name type="scientific">Actinoplanes derwentensis</name>
    <dbReference type="NCBI Taxonomy" id="113562"/>
    <lineage>
        <taxon>Bacteria</taxon>
        <taxon>Bacillati</taxon>
        <taxon>Actinomycetota</taxon>
        <taxon>Actinomycetes</taxon>
        <taxon>Micromonosporales</taxon>
        <taxon>Micromonosporaceae</taxon>
        <taxon>Actinoplanes</taxon>
    </lineage>
</organism>
<keyword evidence="1" id="KW-0472">Membrane</keyword>
<dbReference type="Proteomes" id="UP000198688">
    <property type="component" value="Chromosome I"/>
</dbReference>
<name>A0A1H2DAD8_9ACTN</name>
<sequence>MAGKMSKMALKPMNVAAGFAAGAAAGFLFKQAWKVVAGEDDAPDAGDPDRGWTEILIAAALQGAIFSIVKAAVHRGGVITTHKLTGTWPD</sequence>
<protein>
    <recommendedName>
        <fullName evidence="4">DUF4235 domain-containing protein</fullName>
    </recommendedName>
</protein>
<dbReference type="AlphaFoldDB" id="A0A1H2DAD8"/>
<accession>A0A1H2DAD8</accession>
<dbReference type="OrthoDB" id="5244650at2"/>